<dbReference type="SUPFAM" id="SSF51445">
    <property type="entry name" value="(Trans)glycosidases"/>
    <property type="match status" value="1"/>
</dbReference>
<comment type="cofactor">
    <cofactor evidence="11">
        <name>Mg(2+)</name>
        <dbReference type="ChEBI" id="CHEBI:18420"/>
    </cofactor>
    <text evidence="11">Binds 2 magnesium ions per monomer.</text>
</comment>
<feature type="binding site" evidence="11">
    <location>
        <position position="593"/>
    </location>
    <ligand>
        <name>Mg(2+)</name>
        <dbReference type="ChEBI" id="CHEBI:18420"/>
        <label>2</label>
    </ligand>
</feature>
<feature type="binding site" evidence="11">
    <location>
        <position position="457"/>
    </location>
    <ligand>
        <name>Mg(2+)</name>
        <dbReference type="ChEBI" id="CHEBI:18420"/>
        <label>1</label>
    </ligand>
</feature>
<dbReference type="InterPro" id="IPR050347">
    <property type="entry name" value="Bact_Beta-galactosidase"/>
</dbReference>
<dbReference type="SUPFAM" id="SSF49785">
    <property type="entry name" value="Galactose-binding domain-like"/>
    <property type="match status" value="1"/>
</dbReference>
<feature type="binding site" evidence="11">
    <location>
        <position position="198"/>
    </location>
    <ligand>
        <name>Na(+)</name>
        <dbReference type="ChEBI" id="CHEBI:29101"/>
    </ligand>
</feature>
<dbReference type="PANTHER" id="PTHR46323">
    <property type="entry name" value="BETA-GALACTOSIDASE"/>
    <property type="match status" value="1"/>
</dbReference>
<dbReference type="PRINTS" id="PR00132">
    <property type="entry name" value="GLHYDRLASE2"/>
</dbReference>
<evidence type="ECO:0000256" key="3">
    <source>
        <dbReference type="ARBA" id="ARBA00012756"/>
    </source>
</evidence>
<dbReference type="InterPro" id="IPR006102">
    <property type="entry name" value="Ig-like_GH2"/>
</dbReference>
<name>A0A2T3NZ87_9GAMM</name>
<dbReference type="GO" id="GO:0000287">
    <property type="term" value="F:magnesium ion binding"/>
    <property type="evidence" value="ECO:0007669"/>
    <property type="project" value="UniProtKB-UniRule"/>
</dbReference>
<feature type="binding site" evidence="11">
    <location>
        <begin position="533"/>
        <end position="536"/>
    </location>
    <ligand>
        <name>substrate</name>
    </ligand>
</feature>
<feature type="active site" description="Nucleophile" evidence="11">
    <location>
        <position position="533"/>
    </location>
</feature>
<dbReference type="NCBIfam" id="NF007074">
    <property type="entry name" value="PRK09525.1"/>
    <property type="match status" value="1"/>
</dbReference>
<dbReference type="InterPro" id="IPR006103">
    <property type="entry name" value="Glyco_hydro_2_cat"/>
</dbReference>
<keyword evidence="5 11" id="KW-0479">Metal-binding</keyword>
<comment type="catalytic activity">
    <reaction evidence="1 11">
        <text>Hydrolysis of terminal non-reducing beta-D-galactose residues in beta-D-galactosides.</text>
        <dbReference type="EC" id="3.2.1.23"/>
    </reaction>
</comment>
<reference evidence="13 14" key="1">
    <citation type="submission" date="2018-01" db="EMBL/GenBank/DDBJ databases">
        <title>Whole genome sequencing of Histamine producing bacteria.</title>
        <authorList>
            <person name="Butler K."/>
        </authorList>
    </citation>
    <scope>NUCLEOTIDE SEQUENCE [LARGE SCALE GENOMIC DNA]</scope>
    <source>
        <strain evidence="13 14">DSM 100436</strain>
    </source>
</reference>
<dbReference type="PROSITE" id="PS00608">
    <property type="entry name" value="GLYCOSYL_HYDROL_F2_2"/>
    <property type="match status" value="1"/>
</dbReference>
<keyword evidence="6 11" id="KW-0378">Hydrolase</keyword>
<dbReference type="InterPro" id="IPR004199">
    <property type="entry name" value="B-gal_small/dom_5"/>
</dbReference>
<feature type="binding site" evidence="11">
    <location>
        <position position="100"/>
    </location>
    <ligand>
        <name>substrate</name>
    </ligand>
</feature>
<feature type="site" description="Transition state stabilizer" evidence="11">
    <location>
        <position position="353"/>
    </location>
</feature>
<keyword evidence="8 11" id="KW-0915">Sodium</keyword>
<keyword evidence="7 11" id="KW-0460">Magnesium</keyword>
<evidence type="ECO:0000313" key="13">
    <source>
        <dbReference type="EMBL" id="PSW21552.1"/>
    </source>
</evidence>
<feature type="binding site" evidence="11">
    <location>
        <position position="412"/>
    </location>
    <ligand>
        <name>Mg(2+)</name>
        <dbReference type="ChEBI" id="CHEBI:18420"/>
        <label>1</label>
    </ligand>
</feature>
<feature type="domain" description="Beta galactosidase small chain/" evidence="12">
    <location>
        <begin position="756"/>
        <end position="1031"/>
    </location>
</feature>
<keyword evidence="9 11" id="KW-0326">Glycosidase</keyword>
<dbReference type="Pfam" id="PF02837">
    <property type="entry name" value="Glyco_hydro_2_N"/>
    <property type="match status" value="1"/>
</dbReference>
<dbReference type="FunFam" id="3.20.20.80:FF:000018">
    <property type="entry name" value="Beta-galactosidase"/>
    <property type="match status" value="1"/>
</dbReference>
<dbReference type="InterPro" id="IPR008979">
    <property type="entry name" value="Galactose-bd-like_sf"/>
</dbReference>
<evidence type="ECO:0000256" key="9">
    <source>
        <dbReference type="ARBA" id="ARBA00023295"/>
    </source>
</evidence>
<dbReference type="GO" id="GO:0005990">
    <property type="term" value="P:lactose catabolic process"/>
    <property type="evidence" value="ECO:0007669"/>
    <property type="project" value="TreeGrafter"/>
</dbReference>
<dbReference type="GO" id="GO:0030246">
    <property type="term" value="F:carbohydrate binding"/>
    <property type="evidence" value="ECO:0007669"/>
    <property type="project" value="InterPro"/>
</dbReference>
<keyword evidence="14" id="KW-1185">Reference proteome</keyword>
<dbReference type="InterPro" id="IPR036156">
    <property type="entry name" value="Beta-gal/glucu_dom_sf"/>
</dbReference>
<dbReference type="EC" id="3.2.1.23" evidence="3 11"/>
<evidence type="ECO:0000313" key="14">
    <source>
        <dbReference type="Proteomes" id="UP000241771"/>
    </source>
</evidence>
<dbReference type="InterPro" id="IPR023232">
    <property type="entry name" value="Glyco_hydro_2_AS"/>
</dbReference>
<dbReference type="InterPro" id="IPR032312">
    <property type="entry name" value="LacZ_4"/>
</dbReference>
<dbReference type="HAMAP" id="MF_01687">
    <property type="entry name" value="Beta_gal"/>
    <property type="match status" value="1"/>
</dbReference>
<organism evidence="13 14">
    <name type="scientific">Photobacterium sanctipauli</name>
    <dbReference type="NCBI Taxonomy" id="1342794"/>
    <lineage>
        <taxon>Bacteria</taxon>
        <taxon>Pseudomonadati</taxon>
        <taxon>Pseudomonadota</taxon>
        <taxon>Gammaproteobacteria</taxon>
        <taxon>Vibrionales</taxon>
        <taxon>Vibrionaceae</taxon>
        <taxon>Photobacterium</taxon>
    </lineage>
</organism>
<evidence type="ECO:0000256" key="7">
    <source>
        <dbReference type="ARBA" id="ARBA00022842"/>
    </source>
</evidence>
<dbReference type="Gene3D" id="2.60.40.10">
    <property type="entry name" value="Immunoglobulins"/>
    <property type="match status" value="2"/>
</dbReference>
<dbReference type="SUPFAM" id="SSF74650">
    <property type="entry name" value="Galactose mutarotase-like"/>
    <property type="match status" value="1"/>
</dbReference>
<gene>
    <name evidence="11 13" type="primary">lacZ</name>
    <name evidence="13" type="ORF">C9I98_05015</name>
</gene>
<evidence type="ECO:0000256" key="5">
    <source>
        <dbReference type="ARBA" id="ARBA00022723"/>
    </source>
</evidence>
<dbReference type="Gene3D" id="2.60.120.260">
    <property type="entry name" value="Galactose-binding domain-like"/>
    <property type="match status" value="1"/>
</dbReference>
<dbReference type="Pfam" id="PF02929">
    <property type="entry name" value="Bgal_small_N"/>
    <property type="match status" value="1"/>
</dbReference>
<dbReference type="InterPro" id="IPR006101">
    <property type="entry name" value="Glyco_hydro_2"/>
</dbReference>
<dbReference type="GO" id="GO:0009341">
    <property type="term" value="C:beta-galactosidase complex"/>
    <property type="evidence" value="ECO:0007669"/>
    <property type="project" value="InterPro"/>
</dbReference>
<feature type="binding site" evidence="11">
    <location>
        <position position="1009"/>
    </location>
    <ligand>
        <name>substrate</name>
    </ligand>
</feature>
<dbReference type="Gene3D" id="3.20.20.80">
    <property type="entry name" value="Glycosidases"/>
    <property type="match status" value="1"/>
</dbReference>
<feature type="binding site" evidence="11">
    <location>
        <position position="597"/>
    </location>
    <ligand>
        <name>Na(+)</name>
        <dbReference type="ChEBI" id="CHEBI:29101"/>
    </ligand>
</feature>
<protein>
    <recommendedName>
        <fullName evidence="4 11">Beta-galactosidase</fullName>
        <shortName evidence="11">Beta-gal</shortName>
        <ecNumber evidence="3 11">3.2.1.23</ecNumber>
    </recommendedName>
    <alternativeName>
        <fullName evidence="10 11">Lactase</fullName>
    </alternativeName>
</protein>
<dbReference type="InterPro" id="IPR014718">
    <property type="entry name" value="GH-type_carb-bd"/>
</dbReference>
<feature type="binding site" evidence="11">
    <location>
        <position position="198"/>
    </location>
    <ligand>
        <name>substrate</name>
    </ligand>
</feature>
<dbReference type="InterPro" id="IPR006104">
    <property type="entry name" value="Glyco_hydro_2_N"/>
</dbReference>
<feature type="site" description="Transition state stabilizer" evidence="11">
    <location>
        <position position="387"/>
    </location>
</feature>
<dbReference type="Pfam" id="PF02836">
    <property type="entry name" value="Glyco_hydro_2_C"/>
    <property type="match status" value="1"/>
</dbReference>
<feature type="binding site" evidence="11">
    <location>
        <position position="600"/>
    </location>
    <ligand>
        <name>substrate</name>
    </ligand>
</feature>
<feature type="active site" description="Proton donor" evidence="11">
    <location>
        <position position="457"/>
    </location>
</feature>
<dbReference type="SMART" id="SM01038">
    <property type="entry name" value="Bgal_small_N"/>
    <property type="match status" value="1"/>
</dbReference>
<feature type="binding site" evidence="11">
    <location>
        <position position="600"/>
    </location>
    <ligand>
        <name>Na(+)</name>
        <dbReference type="ChEBI" id="CHEBI:29101"/>
    </ligand>
</feature>
<comment type="subunit">
    <text evidence="11">Homotetramer.</text>
</comment>
<dbReference type="InterPro" id="IPR017853">
    <property type="entry name" value="GH"/>
</dbReference>
<evidence type="ECO:0000256" key="10">
    <source>
        <dbReference type="ARBA" id="ARBA00032230"/>
    </source>
</evidence>
<comment type="cofactor">
    <cofactor evidence="11">
        <name>Na(+)</name>
        <dbReference type="ChEBI" id="CHEBI:29101"/>
    </cofactor>
    <text evidence="11">Binds 1 sodium ion per monomer.</text>
</comment>
<dbReference type="GO" id="GO:0004565">
    <property type="term" value="F:beta-galactosidase activity"/>
    <property type="evidence" value="ECO:0007669"/>
    <property type="project" value="UniProtKB-EC"/>
</dbReference>
<dbReference type="Pfam" id="PF00703">
    <property type="entry name" value="Glyco_hydro_2"/>
    <property type="match status" value="1"/>
</dbReference>
<proteinExistence type="inferred from homology"/>
<dbReference type="SUPFAM" id="SSF49303">
    <property type="entry name" value="beta-Galactosidase/glucuronidase domain"/>
    <property type="match status" value="2"/>
</dbReference>
<dbReference type="Gene3D" id="2.70.98.10">
    <property type="match status" value="1"/>
</dbReference>
<dbReference type="Pfam" id="PF16353">
    <property type="entry name" value="LacZ_4"/>
    <property type="match status" value="1"/>
</dbReference>
<dbReference type="InterPro" id="IPR023933">
    <property type="entry name" value="Glyco_hydro_2_beta_Galsidase"/>
</dbReference>
<evidence type="ECO:0000256" key="8">
    <source>
        <dbReference type="ARBA" id="ARBA00023053"/>
    </source>
</evidence>
<sequence>MTLVSDIIARRDWENPQSVKINCLPAHSPMASYRSTVNARRGIQQQRKSLNGNWAFQLFSCPEEVTGLFTDPQFDDSVWASLPVPSNWQLHGYDTAIYANIKYPFPVNPPHVPSDNPTGCYRTRFSLTEAELQESKRIIFDGVNSAFHLWCNGHWVGYSQDSRLPAEFDLSPYVQAGDNTLAVMVIRWSDGSYLEDQDMWWLSGIFRDVTLLSKPKHSIKDVFITPDLDACYRDGFLSVVTDINAPANYRVQVQLFEGDAAVTDPVIETTNNRRIDEKGCWDDKVFHSISLREPKQWSAEAPNLYRCVVSLLDEEGSHVESEAYQVGFRKVEIKDNQLCLNGKPLLIRGVNRHEHHPELGHVMTEADMIKDIKLMKQHNFNAVRTAHYPNHPRWYELCDEYGLYVCDEANIETHGMTPMNRLSADPIWSHAYMSRYTQMVQRDKNHPSIIIWSLGNESGHGSTHNAMYAWSKDFDPSRPVQYEGGGADTTATDIICPMYARVNSTIEDEAVPKWSIKKWLSLPNEQRPLILCEYAHAMGNSLGSFDEYWKAFRDYPRLQGGFIWDWVDQGLSKKDENGQHYWGYGGDFGDVVNDRQFCINGLIFPDRTTHPAIEEVKYCQQMINTFLVEEQRIGEQYQCTLAVTNENLFRSTDNEMLHWSLLEDGVVIEQGTIALDVAASETANLSMMLATQRQAGKVYHLNIDVVLLEATPWSEAGHIISKQQFKLMGHASLAYPTINSKPAPAVASGSNEIIVTSSNNQHQWVFNKHNGLLTCWTVKGQNQLVSSPVDNFYRAALDNDIGISEADFIDPNAWICRWNAAGLGQWQQECIGCQVEQLTHAVQVTSTFAYSFESHIQATTVWTYTIENNGELQLDVQVTLADNLPPMPRIGLELTVPFNPSQQTVDWRGLGPFENYPDRLSAARFGQYNLHVNDLHTPYIFPSENGLRCHSQWLATSQLQITGDFHFGISRFSQQQLADAKHTNELIEEPRLYLRIDHQHMGVGGDDSWSPSVHDAYLVKDKSYRYQLTLQPR</sequence>
<evidence type="ECO:0000256" key="11">
    <source>
        <dbReference type="HAMAP-Rule" id="MF_01687"/>
    </source>
</evidence>
<dbReference type="InterPro" id="IPR013783">
    <property type="entry name" value="Ig-like_fold"/>
</dbReference>
<evidence type="ECO:0000256" key="1">
    <source>
        <dbReference type="ARBA" id="ARBA00001412"/>
    </source>
</evidence>
<feature type="binding site" evidence="11">
    <location>
        <position position="457"/>
    </location>
    <ligand>
        <name>substrate</name>
    </ligand>
</feature>
<accession>A0A2T3NZ87</accession>
<dbReference type="EMBL" id="PYMA01000002">
    <property type="protein sequence ID" value="PSW21552.1"/>
    <property type="molecule type" value="Genomic_DNA"/>
</dbReference>
<dbReference type="PANTHER" id="PTHR46323:SF2">
    <property type="entry name" value="BETA-GALACTOSIDASE"/>
    <property type="match status" value="1"/>
</dbReference>
<evidence type="ECO:0000259" key="12">
    <source>
        <dbReference type="SMART" id="SM01038"/>
    </source>
</evidence>
<evidence type="ECO:0000256" key="6">
    <source>
        <dbReference type="ARBA" id="ARBA00022801"/>
    </source>
</evidence>
<dbReference type="AlphaFoldDB" id="A0A2T3NZ87"/>
<dbReference type="InterPro" id="IPR011013">
    <property type="entry name" value="Gal_mutarotase_sf_dom"/>
</dbReference>
<comment type="similarity">
    <text evidence="2 11">Belongs to the glycosyl hydrolase 2 family.</text>
</comment>
<feature type="binding site" evidence="11">
    <location>
        <position position="414"/>
    </location>
    <ligand>
        <name>Mg(2+)</name>
        <dbReference type="ChEBI" id="CHEBI:18420"/>
        <label>1</label>
    </ligand>
</feature>
<evidence type="ECO:0000256" key="2">
    <source>
        <dbReference type="ARBA" id="ARBA00007401"/>
    </source>
</evidence>
<dbReference type="Proteomes" id="UP000241771">
    <property type="component" value="Unassembled WGS sequence"/>
</dbReference>
<evidence type="ECO:0000256" key="4">
    <source>
        <dbReference type="ARBA" id="ARBA00013303"/>
    </source>
</evidence>
<dbReference type="RefSeq" id="WP_107271730.1">
    <property type="nucleotide sequence ID" value="NZ_PYMA01000002.1"/>
</dbReference>
<comment type="caution">
    <text evidence="13">The sequence shown here is derived from an EMBL/GenBank/DDBJ whole genome shotgun (WGS) entry which is preliminary data.</text>
</comment>